<keyword evidence="2" id="KW-1185">Reference proteome</keyword>
<protein>
    <submittedName>
        <fullName evidence="1">Uncharacterized protein</fullName>
    </submittedName>
</protein>
<gene>
    <name evidence="1" type="ORF">QJS04_geneDACA012720</name>
</gene>
<dbReference type="Proteomes" id="UP001179952">
    <property type="component" value="Unassembled WGS sequence"/>
</dbReference>
<proteinExistence type="predicted"/>
<accession>A0AAV9A0E9</accession>
<dbReference type="AlphaFoldDB" id="A0AAV9A0E9"/>
<organism evidence="1 2">
    <name type="scientific">Acorus gramineus</name>
    <name type="common">Dwarf sweet flag</name>
    <dbReference type="NCBI Taxonomy" id="55184"/>
    <lineage>
        <taxon>Eukaryota</taxon>
        <taxon>Viridiplantae</taxon>
        <taxon>Streptophyta</taxon>
        <taxon>Embryophyta</taxon>
        <taxon>Tracheophyta</taxon>
        <taxon>Spermatophyta</taxon>
        <taxon>Magnoliopsida</taxon>
        <taxon>Liliopsida</taxon>
        <taxon>Acoraceae</taxon>
        <taxon>Acorus</taxon>
    </lineage>
</organism>
<dbReference type="EMBL" id="JAUJYN010000028">
    <property type="protein sequence ID" value="KAK1258012.1"/>
    <property type="molecule type" value="Genomic_DNA"/>
</dbReference>
<evidence type="ECO:0000313" key="1">
    <source>
        <dbReference type="EMBL" id="KAK1258012.1"/>
    </source>
</evidence>
<sequence length="125" mass="14705">MEEPLQNLVLQNICTINKSVLDVIINIDNDEDFAATTMVKKFGLQIEVHSTFYMIDFIEKKFEVKKTSLLLPKVKYKDASIKMGENILISSIGVFDYIKYHPPDHLRSSHLKFEDEFFFKKRRLM</sequence>
<reference evidence="1" key="1">
    <citation type="journal article" date="2023" name="Nat. Commun.">
        <title>Diploid and tetraploid genomes of Acorus and the evolution of monocots.</title>
        <authorList>
            <person name="Ma L."/>
            <person name="Liu K.W."/>
            <person name="Li Z."/>
            <person name="Hsiao Y.Y."/>
            <person name="Qi Y."/>
            <person name="Fu T."/>
            <person name="Tang G.D."/>
            <person name="Zhang D."/>
            <person name="Sun W.H."/>
            <person name="Liu D.K."/>
            <person name="Li Y."/>
            <person name="Chen G.Z."/>
            <person name="Liu X.D."/>
            <person name="Liao X.Y."/>
            <person name="Jiang Y.T."/>
            <person name="Yu X."/>
            <person name="Hao Y."/>
            <person name="Huang J."/>
            <person name="Zhao X.W."/>
            <person name="Ke S."/>
            <person name="Chen Y.Y."/>
            <person name="Wu W.L."/>
            <person name="Hsu J.L."/>
            <person name="Lin Y.F."/>
            <person name="Huang M.D."/>
            <person name="Li C.Y."/>
            <person name="Huang L."/>
            <person name="Wang Z.W."/>
            <person name="Zhao X."/>
            <person name="Zhong W.Y."/>
            <person name="Peng D.H."/>
            <person name="Ahmad S."/>
            <person name="Lan S."/>
            <person name="Zhang J.S."/>
            <person name="Tsai W.C."/>
            <person name="Van de Peer Y."/>
            <person name="Liu Z.J."/>
        </authorList>
    </citation>
    <scope>NUCLEOTIDE SEQUENCE</scope>
    <source>
        <strain evidence="1">SCP</strain>
    </source>
</reference>
<reference evidence="1" key="2">
    <citation type="submission" date="2023-06" db="EMBL/GenBank/DDBJ databases">
        <authorList>
            <person name="Ma L."/>
            <person name="Liu K.-W."/>
            <person name="Li Z."/>
            <person name="Hsiao Y.-Y."/>
            <person name="Qi Y."/>
            <person name="Fu T."/>
            <person name="Tang G."/>
            <person name="Zhang D."/>
            <person name="Sun W.-H."/>
            <person name="Liu D.-K."/>
            <person name="Li Y."/>
            <person name="Chen G.-Z."/>
            <person name="Liu X.-D."/>
            <person name="Liao X.-Y."/>
            <person name="Jiang Y.-T."/>
            <person name="Yu X."/>
            <person name="Hao Y."/>
            <person name="Huang J."/>
            <person name="Zhao X.-W."/>
            <person name="Ke S."/>
            <person name="Chen Y.-Y."/>
            <person name="Wu W.-L."/>
            <person name="Hsu J.-L."/>
            <person name="Lin Y.-F."/>
            <person name="Huang M.-D."/>
            <person name="Li C.-Y."/>
            <person name="Huang L."/>
            <person name="Wang Z.-W."/>
            <person name="Zhao X."/>
            <person name="Zhong W.-Y."/>
            <person name="Peng D.-H."/>
            <person name="Ahmad S."/>
            <person name="Lan S."/>
            <person name="Zhang J.-S."/>
            <person name="Tsai W.-C."/>
            <person name="Van De Peer Y."/>
            <person name="Liu Z.-J."/>
        </authorList>
    </citation>
    <scope>NUCLEOTIDE SEQUENCE</scope>
    <source>
        <strain evidence="1">SCP</strain>
        <tissue evidence="1">Leaves</tissue>
    </source>
</reference>
<name>A0AAV9A0E9_ACOGR</name>
<comment type="caution">
    <text evidence="1">The sequence shown here is derived from an EMBL/GenBank/DDBJ whole genome shotgun (WGS) entry which is preliminary data.</text>
</comment>
<evidence type="ECO:0000313" key="2">
    <source>
        <dbReference type="Proteomes" id="UP001179952"/>
    </source>
</evidence>